<protein>
    <submittedName>
        <fullName evidence="1">Uncharacterized protein</fullName>
    </submittedName>
</protein>
<dbReference type="RefSeq" id="WP_070977038.1">
    <property type="nucleotide sequence ID" value="NZ_CP043420.1"/>
</dbReference>
<evidence type="ECO:0000313" key="1">
    <source>
        <dbReference type="EMBL" id="QEL10849.1"/>
    </source>
</evidence>
<dbReference type="STRING" id="657387.BH688_02970"/>
<sequence>MRNFEGWQTPDIREAASRASEQTARAIELGDKLAADRASAEYHAAQAECLRRRRMTTADPVVHARCTDSLNWHVAQARLAESRALGIEVTEGVVA</sequence>
<gene>
    <name evidence="1" type="ORF">FY550_06735</name>
</gene>
<evidence type="ECO:0000313" key="2">
    <source>
        <dbReference type="Proteomes" id="UP000322553"/>
    </source>
</evidence>
<organism evidence="1 2">
    <name type="scientific">Kushneria phosphatilytica</name>
    <dbReference type="NCBI Taxonomy" id="657387"/>
    <lineage>
        <taxon>Bacteria</taxon>
        <taxon>Pseudomonadati</taxon>
        <taxon>Pseudomonadota</taxon>
        <taxon>Gammaproteobacteria</taxon>
        <taxon>Oceanospirillales</taxon>
        <taxon>Halomonadaceae</taxon>
        <taxon>Kushneria</taxon>
    </lineage>
</organism>
<reference evidence="1 2" key="1">
    <citation type="submission" date="2019-08" db="EMBL/GenBank/DDBJ databases">
        <title>Complete genome sequence of Kushneria sp. YCWA18, a halophilic phosphate-solubilizing bacterium isolated from Daqiao saltern in China.</title>
        <authorList>
            <person name="Du G.-X."/>
            <person name="Qu L.-Y."/>
        </authorList>
    </citation>
    <scope>NUCLEOTIDE SEQUENCE [LARGE SCALE GENOMIC DNA]</scope>
    <source>
        <strain evidence="1 2">YCWA18</strain>
    </source>
</reference>
<keyword evidence="2" id="KW-1185">Reference proteome</keyword>
<accession>A0A1S1NTU0</accession>
<name>A0A1S1NTU0_9GAMM</name>
<dbReference type="AlphaFoldDB" id="A0A1S1NTU0"/>
<proteinExistence type="predicted"/>
<dbReference type="Proteomes" id="UP000322553">
    <property type="component" value="Chromosome"/>
</dbReference>
<dbReference type="EMBL" id="CP043420">
    <property type="protein sequence ID" value="QEL10849.1"/>
    <property type="molecule type" value="Genomic_DNA"/>
</dbReference>
<dbReference type="KEGG" id="kuy:FY550_06735"/>